<protein>
    <submittedName>
        <fullName evidence="2">Ubiquitin-like domain-containing protein</fullName>
    </submittedName>
</protein>
<evidence type="ECO:0000313" key="1">
    <source>
        <dbReference type="Proteomes" id="UP000887576"/>
    </source>
</evidence>
<dbReference type="Proteomes" id="UP000887576">
    <property type="component" value="Unplaced"/>
</dbReference>
<name>A0AC34QSS0_9BILA</name>
<dbReference type="WBParaSite" id="JU765_v2.g19113.t1">
    <property type="protein sequence ID" value="JU765_v2.g19113.t1"/>
    <property type="gene ID" value="JU765_v2.g19113"/>
</dbReference>
<proteinExistence type="predicted"/>
<organism evidence="1 2">
    <name type="scientific">Panagrolaimus sp. JU765</name>
    <dbReference type="NCBI Taxonomy" id="591449"/>
    <lineage>
        <taxon>Eukaryota</taxon>
        <taxon>Metazoa</taxon>
        <taxon>Ecdysozoa</taxon>
        <taxon>Nematoda</taxon>
        <taxon>Chromadorea</taxon>
        <taxon>Rhabditida</taxon>
        <taxon>Tylenchina</taxon>
        <taxon>Panagrolaimomorpha</taxon>
        <taxon>Panagrolaimoidea</taxon>
        <taxon>Panagrolaimidae</taxon>
        <taxon>Panagrolaimus</taxon>
    </lineage>
</organism>
<accession>A0AC34QSS0</accession>
<reference evidence="2" key="1">
    <citation type="submission" date="2022-11" db="UniProtKB">
        <authorList>
            <consortium name="WormBaseParasite"/>
        </authorList>
    </citation>
    <scope>IDENTIFICATION</scope>
</reference>
<sequence>MGNLYFEIQRKKLHFFCDYSEDSTPKRIKEDLEKFLGISQTKQILKLQTSTDPDNLLWIILDDTKTFVEQGCTNRIAKADTPAVVALIIKNEDDDIVIERMSSPPPIPEQMRQRDNSNDD</sequence>
<evidence type="ECO:0000313" key="2">
    <source>
        <dbReference type="WBParaSite" id="JU765_v2.g19113.t1"/>
    </source>
</evidence>